<proteinExistence type="predicted"/>
<dbReference type="Proteomes" id="UP000297890">
    <property type="component" value="Unassembled WGS sequence"/>
</dbReference>
<evidence type="ECO:0000313" key="1">
    <source>
        <dbReference type="EMBL" id="TFZ80742.1"/>
    </source>
</evidence>
<name>A0A4Z0F6Y1_9GAMM</name>
<accession>A0A4Z0F6Y1</accession>
<protein>
    <submittedName>
        <fullName evidence="1">Uncharacterized protein</fullName>
    </submittedName>
</protein>
<dbReference type="AlphaFoldDB" id="A0A4Z0F6Y1"/>
<gene>
    <name evidence="1" type="ORF">E4680_13700</name>
</gene>
<evidence type="ECO:0000313" key="2">
    <source>
        <dbReference type="Proteomes" id="UP000297890"/>
    </source>
</evidence>
<sequence length="88" mass="10186">MKMTAEHYAALEGRIAQIVAQIPAHVDSLRTDPRVKDLRTRVVWDVYHSTRMHQLYSPQEWDYLDSHIETATKRALRNLGVDVGNLTK</sequence>
<organism evidence="1 2">
    <name type="scientific">Candidatus Macondimonas diazotrophica</name>
    <dbReference type="NCBI Taxonomy" id="2305248"/>
    <lineage>
        <taxon>Bacteria</taxon>
        <taxon>Pseudomonadati</taxon>
        <taxon>Pseudomonadota</taxon>
        <taxon>Gammaproteobacteria</taxon>
        <taxon>Chromatiales</taxon>
        <taxon>Ectothiorhodospiraceae</taxon>
        <taxon>Candidatus Macondimonas</taxon>
    </lineage>
</organism>
<keyword evidence="2" id="KW-1185">Reference proteome</keyword>
<dbReference type="EMBL" id="SRIO01000050">
    <property type="protein sequence ID" value="TFZ80742.1"/>
    <property type="molecule type" value="Genomic_DNA"/>
</dbReference>
<dbReference type="RefSeq" id="WP_135282985.1">
    <property type="nucleotide sequence ID" value="NZ_SRIO01000050.1"/>
</dbReference>
<comment type="caution">
    <text evidence="1">The sequence shown here is derived from an EMBL/GenBank/DDBJ whole genome shotgun (WGS) entry which is preliminary data.</text>
</comment>
<reference evidence="1 2" key="1">
    <citation type="journal article" date="2019" name="ISME J.">
        <title>Candidatus Macondimonas diazotrophica, a novel gammaproteobacterial genus dominating crude-oil-contaminated coastal sediments.</title>
        <authorList>
            <person name="Karthikeyan S."/>
            <person name="Konstantinidis K."/>
        </authorList>
    </citation>
    <scope>NUCLEOTIDE SEQUENCE [LARGE SCALE GENOMIC DNA]</scope>
    <source>
        <strain evidence="1 2">KTK01</strain>
    </source>
</reference>